<keyword evidence="2" id="KW-1185">Reference proteome</keyword>
<dbReference type="Proteomes" id="UP000035036">
    <property type="component" value="Chromosome"/>
</dbReference>
<proteinExistence type="predicted"/>
<dbReference type="EMBL" id="CP010311">
    <property type="protein sequence ID" value="AJF07786.1"/>
    <property type="molecule type" value="Genomic_DNA"/>
</dbReference>
<name>A0A0B5FW23_9BACT</name>
<accession>A0A0B5FW23</accession>
<sequence length="67" mass="7755">MIDRDGEVLYLGDVVEVDEDPEQFEAERAQIVRVGKQKVQVRFLAAGIKPEKQWVKPQDCTLLEREI</sequence>
<dbReference type="KEGG" id="gsb:GSUB_16195"/>
<dbReference type="STRING" id="483547.GSUB_16195"/>
<evidence type="ECO:0000313" key="2">
    <source>
        <dbReference type="Proteomes" id="UP000035036"/>
    </source>
</evidence>
<gene>
    <name evidence="1" type="ORF">GSUB_16195</name>
</gene>
<protein>
    <submittedName>
        <fullName evidence="1">Uncharacterized protein</fullName>
    </submittedName>
</protein>
<organism evidence="1 2">
    <name type="scientific">Geoalkalibacter subterraneus</name>
    <dbReference type="NCBI Taxonomy" id="483547"/>
    <lineage>
        <taxon>Bacteria</taxon>
        <taxon>Pseudomonadati</taxon>
        <taxon>Thermodesulfobacteriota</taxon>
        <taxon>Desulfuromonadia</taxon>
        <taxon>Desulfuromonadales</taxon>
        <taxon>Geoalkalibacteraceae</taxon>
        <taxon>Geoalkalibacter</taxon>
    </lineage>
</organism>
<evidence type="ECO:0000313" key="1">
    <source>
        <dbReference type="EMBL" id="AJF07786.1"/>
    </source>
</evidence>
<dbReference type="AlphaFoldDB" id="A0A0B5FW23"/>
<dbReference type="RefSeq" id="WP_040201770.1">
    <property type="nucleotide sequence ID" value="NZ_CP010311.1"/>
</dbReference>
<dbReference type="HOGENOM" id="CLU_2806361_0_0_7"/>
<reference evidence="1 2" key="1">
    <citation type="journal article" date="2015" name="Genome Announc.">
        <title>Genomes of Geoalkalibacter ferrihydriticus Z-0531T and Geoalkalibacter subterraneus Red1T, Two Haloalkaliphilic Metal-Reducing Deltaproteobacteria.</title>
        <authorList>
            <person name="Badalamenti J.P."/>
            <person name="Krajmalnik-Brown R."/>
            <person name="Torres C.I."/>
            <person name="Bond D.R."/>
        </authorList>
    </citation>
    <scope>NUCLEOTIDE SEQUENCE [LARGE SCALE GENOMIC DNA]</scope>
    <source>
        <strain evidence="1 2">Red1</strain>
    </source>
</reference>